<dbReference type="PANTHER" id="PTHR16943">
    <property type="entry name" value="2-METHYLCITRATE DEHYDRATASE-RELATED"/>
    <property type="match status" value="1"/>
</dbReference>
<dbReference type="SUPFAM" id="SSF103378">
    <property type="entry name" value="2-methylcitrate dehydratase PrpD"/>
    <property type="match status" value="1"/>
</dbReference>
<organism evidence="4 5">
    <name type="scientific">Pollutimonas bauzanensis</name>
    <dbReference type="NCBI Taxonomy" id="658167"/>
    <lineage>
        <taxon>Bacteria</taxon>
        <taxon>Pseudomonadati</taxon>
        <taxon>Pseudomonadota</taxon>
        <taxon>Betaproteobacteria</taxon>
        <taxon>Burkholderiales</taxon>
        <taxon>Alcaligenaceae</taxon>
        <taxon>Pollutimonas</taxon>
    </lineage>
</organism>
<evidence type="ECO:0000259" key="2">
    <source>
        <dbReference type="Pfam" id="PF03972"/>
    </source>
</evidence>
<dbReference type="Proteomes" id="UP000184226">
    <property type="component" value="Unassembled WGS sequence"/>
</dbReference>
<sequence length="468" mass="49802">MNNTSQNSQTIAEKLADHFKALAYDTLSDASRTAIKRLLLDYLGVAVSGSQTESGKVAGMFAASTGGRAESTLIGGTERVPAMLAAFANAISSHSVELDDIDVLALFHFSPPVYSAALSTAEQKSASGKELLVSLAAGCEMMERLSKAANPSLRDRGYHTTPTCGTFGATIAAAKMLGLSAEQIVSALGLAGAQSCGLMEMYGPSMQKRFNPGPASRNGVTAASIAQLGFTGAATIFEGERGFLAAFTDQSFPEQLTRDLAQPYRLDIEFKPYSCARPIHNAIDCALEIRGKHSPDLDQIEHIGMARHPDWAHYHQNADPATYHEAQVSLPYSVAVALADGQALFAQYNNARLKEPLLKKLASLVSFSVDESLPRGVSCLMTVKMRGGAEYSAQIDYPKGSIQNPMTDEELRAKFDSLVIPVLGVERAAAIADRVATIEHCGNVRELMSLLQRGQGAGAARGGEKIDA</sequence>
<dbReference type="InterPro" id="IPR005656">
    <property type="entry name" value="MmgE_PrpD"/>
</dbReference>
<dbReference type="AlphaFoldDB" id="A0A1M5SI89"/>
<name>A0A1M5SI89_9BURK</name>
<dbReference type="InterPro" id="IPR045337">
    <property type="entry name" value="MmgE_PrpD_C"/>
</dbReference>
<gene>
    <name evidence="4" type="ORF">SAMN04488135_10387</name>
</gene>
<dbReference type="Pfam" id="PF03972">
    <property type="entry name" value="MmgE_PrpD_N"/>
    <property type="match status" value="1"/>
</dbReference>
<dbReference type="Pfam" id="PF19305">
    <property type="entry name" value="MmgE_PrpD_C"/>
    <property type="match status" value="1"/>
</dbReference>
<evidence type="ECO:0000313" key="4">
    <source>
        <dbReference type="EMBL" id="SHH38264.1"/>
    </source>
</evidence>
<dbReference type="Gene3D" id="1.10.4100.10">
    <property type="entry name" value="2-methylcitrate dehydratase PrpD"/>
    <property type="match status" value="1"/>
</dbReference>
<proteinExistence type="inferred from homology"/>
<dbReference type="STRING" id="658167.SAMN04488135_10387"/>
<reference evidence="4 5" key="1">
    <citation type="submission" date="2016-11" db="EMBL/GenBank/DDBJ databases">
        <authorList>
            <person name="Jaros S."/>
            <person name="Januszkiewicz K."/>
            <person name="Wedrychowicz H."/>
        </authorList>
    </citation>
    <scope>NUCLEOTIDE SEQUENCE [LARGE SCALE GENOMIC DNA]</scope>
    <source>
        <strain evidence="4 5">CGMCC 1.10190</strain>
    </source>
</reference>
<dbReference type="PANTHER" id="PTHR16943:SF8">
    <property type="entry name" value="2-METHYLCITRATE DEHYDRATASE"/>
    <property type="match status" value="1"/>
</dbReference>
<dbReference type="EMBL" id="FQXE01000003">
    <property type="protein sequence ID" value="SHH38264.1"/>
    <property type="molecule type" value="Genomic_DNA"/>
</dbReference>
<evidence type="ECO:0000256" key="1">
    <source>
        <dbReference type="ARBA" id="ARBA00006174"/>
    </source>
</evidence>
<feature type="domain" description="MmgE/PrpD N-terminal" evidence="2">
    <location>
        <begin position="13"/>
        <end position="250"/>
    </location>
</feature>
<accession>A0A1M5SI89</accession>
<dbReference type="InterPro" id="IPR036148">
    <property type="entry name" value="MmgE/PrpD_sf"/>
</dbReference>
<evidence type="ECO:0000313" key="5">
    <source>
        <dbReference type="Proteomes" id="UP000184226"/>
    </source>
</evidence>
<dbReference type="RefSeq" id="WP_073102287.1">
    <property type="nucleotide sequence ID" value="NZ_FQXE01000003.1"/>
</dbReference>
<dbReference type="Gene3D" id="3.30.1330.120">
    <property type="entry name" value="2-methylcitrate dehydratase PrpD"/>
    <property type="match status" value="1"/>
</dbReference>
<comment type="similarity">
    <text evidence="1">Belongs to the PrpD family.</text>
</comment>
<protein>
    <submittedName>
        <fullName evidence="4">2-methylcitrate dehydratase PrpD</fullName>
    </submittedName>
</protein>
<keyword evidence="5" id="KW-1185">Reference proteome</keyword>
<dbReference type="OrthoDB" id="9797528at2"/>
<dbReference type="InterPro" id="IPR042188">
    <property type="entry name" value="MmgE/PrpD_sf_2"/>
</dbReference>
<dbReference type="InterPro" id="IPR045336">
    <property type="entry name" value="MmgE_PrpD_N"/>
</dbReference>
<evidence type="ECO:0000259" key="3">
    <source>
        <dbReference type="Pfam" id="PF19305"/>
    </source>
</evidence>
<dbReference type="InterPro" id="IPR042183">
    <property type="entry name" value="MmgE/PrpD_sf_1"/>
</dbReference>
<feature type="domain" description="MmgE/PrpD C-terminal" evidence="3">
    <location>
        <begin position="273"/>
        <end position="434"/>
    </location>
</feature>
<dbReference type="GO" id="GO:0016829">
    <property type="term" value="F:lyase activity"/>
    <property type="evidence" value="ECO:0007669"/>
    <property type="project" value="InterPro"/>
</dbReference>